<keyword evidence="4" id="KW-0804">Transcription</keyword>
<dbReference type="PANTHER" id="PTHR30146:SF95">
    <property type="entry name" value="RIBOSE OPERON REPRESSOR"/>
    <property type="match status" value="1"/>
</dbReference>
<dbReference type="Pfam" id="PF13377">
    <property type="entry name" value="Peripla_BP_3"/>
    <property type="match status" value="1"/>
</dbReference>
<dbReference type="PROSITE" id="PS50932">
    <property type="entry name" value="HTH_LACI_2"/>
    <property type="match status" value="1"/>
</dbReference>
<dbReference type="SMART" id="SM00354">
    <property type="entry name" value="HTH_LACI"/>
    <property type="match status" value="1"/>
</dbReference>
<keyword evidence="3" id="KW-0238">DNA-binding</keyword>
<dbReference type="CDD" id="cd01392">
    <property type="entry name" value="HTH_LacI"/>
    <property type="match status" value="1"/>
</dbReference>
<dbReference type="PRINTS" id="PR00036">
    <property type="entry name" value="HTHLACI"/>
</dbReference>
<dbReference type="InterPro" id="IPR010982">
    <property type="entry name" value="Lambda_DNA-bd_dom_sf"/>
</dbReference>
<evidence type="ECO:0000313" key="6">
    <source>
        <dbReference type="EMBL" id="GCA67718.1"/>
    </source>
</evidence>
<dbReference type="AlphaFoldDB" id="A0A391P9T0"/>
<dbReference type="Gene3D" id="3.40.50.2300">
    <property type="match status" value="2"/>
</dbReference>
<evidence type="ECO:0000256" key="1">
    <source>
        <dbReference type="ARBA" id="ARBA00022491"/>
    </source>
</evidence>
<feature type="domain" description="HTH lacI-type" evidence="5">
    <location>
        <begin position="5"/>
        <end position="59"/>
    </location>
</feature>
<evidence type="ECO:0000256" key="4">
    <source>
        <dbReference type="ARBA" id="ARBA00023163"/>
    </source>
</evidence>
<evidence type="ECO:0000259" key="5">
    <source>
        <dbReference type="PROSITE" id="PS50932"/>
    </source>
</evidence>
<reference evidence="7" key="1">
    <citation type="submission" date="2018-09" db="EMBL/GenBank/DDBJ databases">
        <title>Draft Genome Sequence of Mediterraneibacter sp. KCTC 15684.</title>
        <authorList>
            <person name="Kim J.S."/>
            <person name="Han K.I."/>
            <person name="Suh M.K."/>
            <person name="Lee K.C."/>
            <person name="Eom M.K."/>
            <person name="Lee J.H."/>
            <person name="Park S.H."/>
            <person name="Kang S.W."/>
            <person name="Park J.E."/>
            <person name="Oh B.S."/>
            <person name="Yu S.Y."/>
            <person name="Choi S.H."/>
            <person name="Lee D.H."/>
            <person name="Yoon H."/>
            <person name="Kim B."/>
            <person name="Yang S.J."/>
            <person name="Lee J.S."/>
        </authorList>
    </citation>
    <scope>NUCLEOTIDE SEQUENCE [LARGE SCALE GENOMIC DNA]</scope>
    <source>
        <strain evidence="7">KCTC 15684</strain>
    </source>
</reference>
<dbReference type="GO" id="GO:0000976">
    <property type="term" value="F:transcription cis-regulatory region binding"/>
    <property type="evidence" value="ECO:0007669"/>
    <property type="project" value="TreeGrafter"/>
</dbReference>
<dbReference type="CDD" id="cd06291">
    <property type="entry name" value="PBP1_Qymf-like"/>
    <property type="match status" value="1"/>
</dbReference>
<dbReference type="Pfam" id="PF00356">
    <property type="entry name" value="LacI"/>
    <property type="match status" value="1"/>
</dbReference>
<dbReference type="PROSITE" id="PS00356">
    <property type="entry name" value="HTH_LACI_1"/>
    <property type="match status" value="1"/>
</dbReference>
<dbReference type="Gene3D" id="1.10.260.40">
    <property type="entry name" value="lambda repressor-like DNA-binding domains"/>
    <property type="match status" value="1"/>
</dbReference>
<evidence type="ECO:0000256" key="3">
    <source>
        <dbReference type="ARBA" id="ARBA00023125"/>
    </source>
</evidence>
<dbReference type="SUPFAM" id="SSF47413">
    <property type="entry name" value="lambda repressor-like DNA-binding domains"/>
    <property type="match status" value="1"/>
</dbReference>
<name>A0A391P9T0_9FIRM</name>
<dbReference type="SUPFAM" id="SSF53822">
    <property type="entry name" value="Periplasmic binding protein-like I"/>
    <property type="match status" value="1"/>
</dbReference>
<proteinExistence type="predicted"/>
<accession>A0A391P9T0</accession>
<dbReference type="InterPro" id="IPR028082">
    <property type="entry name" value="Peripla_BP_I"/>
</dbReference>
<organism evidence="6 7">
    <name type="scientific">Mediterraneibacter butyricigenes</name>
    <dbReference type="NCBI Taxonomy" id="2316025"/>
    <lineage>
        <taxon>Bacteria</taxon>
        <taxon>Bacillati</taxon>
        <taxon>Bacillota</taxon>
        <taxon>Clostridia</taxon>
        <taxon>Lachnospirales</taxon>
        <taxon>Lachnospiraceae</taxon>
        <taxon>Mediterraneibacter</taxon>
    </lineage>
</organism>
<dbReference type="PANTHER" id="PTHR30146">
    <property type="entry name" value="LACI-RELATED TRANSCRIPTIONAL REPRESSOR"/>
    <property type="match status" value="1"/>
</dbReference>
<keyword evidence="1" id="KW-0678">Repressor</keyword>
<dbReference type="EMBL" id="BHGK01000001">
    <property type="protein sequence ID" value="GCA67718.1"/>
    <property type="molecule type" value="Genomic_DNA"/>
</dbReference>
<keyword evidence="7" id="KW-1185">Reference proteome</keyword>
<evidence type="ECO:0000256" key="2">
    <source>
        <dbReference type="ARBA" id="ARBA00023015"/>
    </source>
</evidence>
<dbReference type="InterPro" id="IPR046335">
    <property type="entry name" value="LacI/GalR-like_sensor"/>
</dbReference>
<dbReference type="RefSeq" id="WP_119298366.1">
    <property type="nucleotide sequence ID" value="NZ_BHGK01000001.1"/>
</dbReference>
<keyword evidence="2" id="KW-0805">Transcription regulation</keyword>
<gene>
    <name evidence="6" type="ORF">KGMB01110_21540</name>
</gene>
<protein>
    <submittedName>
        <fullName evidence="6">LacI family transcriptional regulator</fullName>
    </submittedName>
</protein>
<dbReference type="GO" id="GO:0003700">
    <property type="term" value="F:DNA-binding transcription factor activity"/>
    <property type="evidence" value="ECO:0007669"/>
    <property type="project" value="TreeGrafter"/>
</dbReference>
<sequence length="333" mass="36890">MSSSVSIKEIAELAGVSIATVSRVVNQKGGYSAATEERVRSIIQKTCYAQGAIARGAQNEKKAVIGLMVPDILNEHFTEMTLEIQKALSRKGYLTMICNWDESLELEKKYLEMMIQQQVSGLILVSGADGNLDTKGIPTVYVDRRPEEEVSDGHVFVESDNPYGGYLATRELIRQGCKKIVFLTDMQQESSKITRYQGYCRALTEAGLELNPSLILQVERIDIDVAREVITDALKRGLMFDGIMCTTDILAVASEVAVEEYGLRVPEDIKITGYDDTPITSLLRIPITSVNQNRSRLAEKATELLSAMIEGKEIENGRYVVPVNLVERKSTGK</sequence>
<dbReference type="Proteomes" id="UP000265643">
    <property type="component" value="Unassembled WGS sequence"/>
</dbReference>
<comment type="caution">
    <text evidence="6">The sequence shown here is derived from an EMBL/GenBank/DDBJ whole genome shotgun (WGS) entry which is preliminary data.</text>
</comment>
<dbReference type="InterPro" id="IPR000843">
    <property type="entry name" value="HTH_LacI"/>
</dbReference>
<evidence type="ECO:0000313" key="7">
    <source>
        <dbReference type="Proteomes" id="UP000265643"/>
    </source>
</evidence>